<evidence type="ECO:0000313" key="1">
    <source>
        <dbReference type="EMBL" id="GIY60831.1"/>
    </source>
</evidence>
<name>A0AAV4USE8_CAEEX</name>
<gene>
    <name evidence="1" type="ORF">CEXT_445901</name>
</gene>
<sequence>MFLKVTHLRNFRHFDTPSNSHDFSILSALSAAMWGKKGLLTGKPPETLLHLVQQMVFDNFCSITSLAPTVMSGGCQEGLRFREIRRAYVVWVVCH</sequence>
<keyword evidence="2" id="KW-1185">Reference proteome</keyword>
<accession>A0AAV4USE8</accession>
<evidence type="ECO:0000313" key="2">
    <source>
        <dbReference type="Proteomes" id="UP001054945"/>
    </source>
</evidence>
<organism evidence="1 2">
    <name type="scientific">Caerostris extrusa</name>
    <name type="common">Bark spider</name>
    <name type="synonym">Caerostris bankana</name>
    <dbReference type="NCBI Taxonomy" id="172846"/>
    <lineage>
        <taxon>Eukaryota</taxon>
        <taxon>Metazoa</taxon>
        <taxon>Ecdysozoa</taxon>
        <taxon>Arthropoda</taxon>
        <taxon>Chelicerata</taxon>
        <taxon>Arachnida</taxon>
        <taxon>Araneae</taxon>
        <taxon>Araneomorphae</taxon>
        <taxon>Entelegynae</taxon>
        <taxon>Araneoidea</taxon>
        <taxon>Araneidae</taxon>
        <taxon>Caerostris</taxon>
    </lineage>
</organism>
<proteinExistence type="predicted"/>
<dbReference type="Proteomes" id="UP001054945">
    <property type="component" value="Unassembled WGS sequence"/>
</dbReference>
<reference evidence="1 2" key="1">
    <citation type="submission" date="2021-06" db="EMBL/GenBank/DDBJ databases">
        <title>Caerostris extrusa draft genome.</title>
        <authorList>
            <person name="Kono N."/>
            <person name="Arakawa K."/>
        </authorList>
    </citation>
    <scope>NUCLEOTIDE SEQUENCE [LARGE SCALE GENOMIC DNA]</scope>
</reference>
<comment type="caution">
    <text evidence="1">The sequence shown here is derived from an EMBL/GenBank/DDBJ whole genome shotgun (WGS) entry which is preliminary data.</text>
</comment>
<protein>
    <submittedName>
        <fullName evidence="1">Uncharacterized protein</fullName>
    </submittedName>
</protein>
<dbReference type="EMBL" id="BPLR01013382">
    <property type="protein sequence ID" value="GIY60831.1"/>
    <property type="molecule type" value="Genomic_DNA"/>
</dbReference>
<dbReference type="AlphaFoldDB" id="A0AAV4USE8"/>